<protein>
    <submittedName>
        <fullName evidence="7">Alpha-1 2-mannosidase</fullName>
    </submittedName>
</protein>
<dbReference type="InterPro" id="IPR041371">
    <property type="entry name" value="GH92_N"/>
</dbReference>
<reference evidence="7 8" key="1">
    <citation type="submission" date="2021-12" db="EMBL/GenBank/DDBJ databases">
        <title>Genome sequencing of bacteria with rrn-lacking chromosome and rrn-plasmid.</title>
        <authorList>
            <person name="Anda M."/>
            <person name="Iwasaki W."/>
        </authorList>
    </citation>
    <scope>NUCLEOTIDE SEQUENCE [LARGE SCALE GENOMIC DNA]</scope>
    <source>
        <strain evidence="7 8">NBRC 15940</strain>
    </source>
</reference>
<dbReference type="InterPro" id="IPR008928">
    <property type="entry name" value="6-hairpin_glycosidase_sf"/>
</dbReference>
<comment type="cofactor">
    <cofactor evidence="1">
        <name>Ca(2+)</name>
        <dbReference type="ChEBI" id="CHEBI:29108"/>
    </cofactor>
</comment>
<dbReference type="RefSeq" id="WP_338239145.1">
    <property type="nucleotide sequence ID" value="NZ_BQKE01000004.1"/>
</dbReference>
<dbReference type="Pfam" id="PF07971">
    <property type="entry name" value="Glyco_hydro_92"/>
    <property type="match status" value="1"/>
</dbReference>
<feature type="domain" description="Glycosyl hydrolase family 92" evidence="5">
    <location>
        <begin position="278"/>
        <end position="758"/>
    </location>
</feature>
<evidence type="ECO:0000259" key="6">
    <source>
        <dbReference type="Pfam" id="PF17678"/>
    </source>
</evidence>
<dbReference type="SUPFAM" id="SSF48208">
    <property type="entry name" value="Six-hairpin glycosidases"/>
    <property type="match status" value="1"/>
</dbReference>
<dbReference type="Gene3D" id="3.30.2080.10">
    <property type="entry name" value="GH92 mannosidase domain"/>
    <property type="match status" value="1"/>
</dbReference>
<dbReference type="NCBIfam" id="TIGR01180">
    <property type="entry name" value="aman2_put"/>
    <property type="match status" value="1"/>
</dbReference>
<dbReference type="GO" id="GO:0006516">
    <property type="term" value="P:glycoprotein catabolic process"/>
    <property type="evidence" value="ECO:0007669"/>
    <property type="project" value="TreeGrafter"/>
</dbReference>
<feature type="region of interest" description="Disordered" evidence="4">
    <location>
        <begin position="115"/>
        <end position="139"/>
    </location>
</feature>
<dbReference type="InterPro" id="IPR050883">
    <property type="entry name" value="PNGase"/>
</dbReference>
<dbReference type="FunFam" id="1.20.1050.60:FF:000001">
    <property type="entry name" value="Putative alpha-1,2-mannosidase"/>
    <property type="match status" value="1"/>
</dbReference>
<evidence type="ECO:0000256" key="1">
    <source>
        <dbReference type="ARBA" id="ARBA00001913"/>
    </source>
</evidence>
<comment type="caution">
    <text evidence="7">The sequence shown here is derived from an EMBL/GenBank/DDBJ whole genome shotgun (WGS) entry which is preliminary data.</text>
</comment>
<dbReference type="GO" id="GO:0005829">
    <property type="term" value="C:cytosol"/>
    <property type="evidence" value="ECO:0007669"/>
    <property type="project" value="TreeGrafter"/>
</dbReference>
<dbReference type="GO" id="GO:0030246">
    <property type="term" value="F:carbohydrate binding"/>
    <property type="evidence" value="ECO:0007669"/>
    <property type="project" value="InterPro"/>
</dbReference>
<dbReference type="PANTHER" id="PTHR12143:SF39">
    <property type="entry name" value="SECRETED PROTEIN"/>
    <property type="match status" value="1"/>
</dbReference>
<feature type="compositionally biased region" description="Basic and acidic residues" evidence="4">
    <location>
        <begin position="116"/>
        <end position="137"/>
    </location>
</feature>
<dbReference type="InterPro" id="IPR005887">
    <property type="entry name" value="GH92_a_mannosidase_put"/>
</dbReference>
<keyword evidence="3" id="KW-0106">Calcium</keyword>
<dbReference type="Gene3D" id="1.20.1610.10">
    <property type="entry name" value="alpha-1,2-mannosidases domains"/>
    <property type="match status" value="1"/>
</dbReference>
<sequence length="770" mass="87155">MKLFFYFTLLVAFFNTSCRRVEVKEATTDETKNFTQWVNPFVGTGGHGHTFPGATLPHGMVQLSPDTKTDGWDACGGYHYDDNSIIGFSHTHLSGTGIADYGDVLFMPIVGGKPLVRGEENDPDKGYRSRFSHDQESSKPGYYSVQLLDDQIHAELTATLRTGFHRYTYPKGSTPKLIIDLAHVLQERHNKNQVNEFKVVNKHTLQGKKNTKGWAKDQTIYFYAEFNQDFDIQFFKDTVAVEAKEELTAKRAKAILTFKNADQPLLAKVGISAVDVEGAKNNLMTENAQWEFDQVVASAEKTWNDALAVIEVEDEQVDQKKILYTSLYHTLIQPNIFSDVDGRYLKMDKTIGQLEEGEKMHTVFSLWDTFRAYHPLQTIIAPEENEQYIRNLLSKYQEGGILPKWELAANYTGTMIGAHAISVITDAYAKGHRNFDVELAMEAMKRSSMYDSSNILAHNKKVLNKMMAPGKYYNETLGYIPGDKDIESVAKAMEFAYNDWALGEFANSIGQKEDAQYFADRSKHYKKYFDASTGFMRGKMSDGSWRTPFDPQASKHRKDDYCEGNAWQWTWFVPHDVAGLTALMGGQEKTIAKLDQFFTMSSEITGGHRSNDISGMIGQYAHGNEPGHHTTFFYNYLGQPYKTQALVDSVMYHYYFNDPNGVAGNEDCGQMSAWFILNASGIYQFCPGETTYTIGRPIFKNFKYNLPNGKTFEVKTVNNSQANKYVQKVSLNGKELPTPFIDYQDIAKGGLLEFEMGDQPNTNWGKSPQI</sequence>
<dbReference type="Proteomes" id="UP001310022">
    <property type="component" value="Unassembled WGS sequence"/>
</dbReference>
<dbReference type="InterPro" id="IPR014718">
    <property type="entry name" value="GH-type_carb-bd"/>
</dbReference>
<dbReference type="Pfam" id="PF17678">
    <property type="entry name" value="Glyco_hydro_92N"/>
    <property type="match status" value="1"/>
</dbReference>
<evidence type="ECO:0000313" key="7">
    <source>
        <dbReference type="EMBL" id="GJM64061.1"/>
    </source>
</evidence>
<comment type="subunit">
    <text evidence="2">Monomer.</text>
</comment>
<dbReference type="Gene3D" id="2.70.98.10">
    <property type="match status" value="1"/>
</dbReference>
<dbReference type="GO" id="GO:0000224">
    <property type="term" value="F:peptide-N4-(N-acetyl-beta-glucosaminyl)asparagine amidase activity"/>
    <property type="evidence" value="ECO:0007669"/>
    <property type="project" value="TreeGrafter"/>
</dbReference>
<dbReference type="PANTHER" id="PTHR12143">
    <property type="entry name" value="PEPTIDE N-GLYCANASE PNGASE -RELATED"/>
    <property type="match status" value="1"/>
</dbReference>
<dbReference type="EMBL" id="BQKE01000004">
    <property type="protein sequence ID" value="GJM64061.1"/>
    <property type="molecule type" value="Genomic_DNA"/>
</dbReference>
<evidence type="ECO:0000313" key="8">
    <source>
        <dbReference type="Proteomes" id="UP001310022"/>
    </source>
</evidence>
<keyword evidence="8" id="KW-1185">Reference proteome</keyword>
<name>A0AAN5AP75_9BACT</name>
<evidence type="ECO:0000256" key="3">
    <source>
        <dbReference type="ARBA" id="ARBA00022837"/>
    </source>
</evidence>
<proteinExistence type="predicted"/>
<dbReference type="FunFam" id="3.30.2080.10:FF:000001">
    <property type="entry name" value="Alpha-1,2-mannosidase subfamily"/>
    <property type="match status" value="1"/>
</dbReference>
<evidence type="ECO:0000256" key="2">
    <source>
        <dbReference type="ARBA" id="ARBA00011245"/>
    </source>
</evidence>
<feature type="domain" description="Glycosyl hydrolase family 92 N-terminal" evidence="6">
    <location>
        <begin position="37"/>
        <end position="272"/>
    </location>
</feature>
<dbReference type="InterPro" id="IPR012939">
    <property type="entry name" value="Glyco_hydro_92"/>
</dbReference>
<dbReference type="AlphaFoldDB" id="A0AAN5AP75"/>
<accession>A0AAN5AP75</accession>
<evidence type="ECO:0000256" key="4">
    <source>
        <dbReference type="SAM" id="MobiDB-lite"/>
    </source>
</evidence>
<dbReference type="Gene3D" id="1.20.1050.60">
    <property type="entry name" value="alpha-1,2-mannosidase"/>
    <property type="match status" value="1"/>
</dbReference>
<evidence type="ECO:0000259" key="5">
    <source>
        <dbReference type="Pfam" id="PF07971"/>
    </source>
</evidence>
<dbReference type="GO" id="GO:0005975">
    <property type="term" value="P:carbohydrate metabolic process"/>
    <property type="evidence" value="ECO:0007669"/>
    <property type="project" value="InterPro"/>
</dbReference>
<organism evidence="7 8">
    <name type="scientific">Persicobacter diffluens</name>
    <dbReference type="NCBI Taxonomy" id="981"/>
    <lineage>
        <taxon>Bacteria</taxon>
        <taxon>Pseudomonadati</taxon>
        <taxon>Bacteroidota</taxon>
        <taxon>Cytophagia</taxon>
        <taxon>Cytophagales</taxon>
        <taxon>Persicobacteraceae</taxon>
        <taxon>Persicobacter</taxon>
    </lineage>
</organism>
<gene>
    <name evidence="7" type="ORF">PEDI_46130</name>
</gene>